<sequence length="97" mass="10418">PVKEKGLVGVEIGELPSWGSCQAGDRCGVSPLRPRWSISKWLLPGLPVRGCDGREVAGASVVLAASVLFSYCPSYKELIQEPRCKAHCRGLSVDSYS</sequence>
<dbReference type="AlphaFoldDB" id="K9IQ55"/>
<protein>
    <submittedName>
        <fullName evidence="1">Putative atp synthase h+ transporting mitochondrial f0 complex subunit f-like protein</fullName>
    </submittedName>
</protein>
<name>K9IQ55_DESRO</name>
<proteinExistence type="evidence at transcript level"/>
<organism evidence="1">
    <name type="scientific">Desmodus rotundus</name>
    <name type="common">Vampire bat</name>
    <dbReference type="NCBI Taxonomy" id="9430"/>
    <lineage>
        <taxon>Eukaryota</taxon>
        <taxon>Metazoa</taxon>
        <taxon>Chordata</taxon>
        <taxon>Craniata</taxon>
        <taxon>Vertebrata</taxon>
        <taxon>Euteleostomi</taxon>
        <taxon>Mammalia</taxon>
        <taxon>Eutheria</taxon>
        <taxon>Laurasiatheria</taxon>
        <taxon>Chiroptera</taxon>
        <taxon>Yangochiroptera</taxon>
        <taxon>Phyllostomidae</taxon>
        <taxon>Desmodontinae</taxon>
        <taxon>Desmodus</taxon>
    </lineage>
</organism>
<reference evidence="1" key="1">
    <citation type="submission" date="2012-11" db="EMBL/GenBank/DDBJ databases">
        <title>The Vampirome: Transcriptome and Proteome Analysis of the Submandibular and Accessory Glands of the Vampire Bat and Vector of Human Rabies, Desmodus rotundus.</title>
        <authorList>
            <person name="Francischetti I.M.B."/>
            <person name="Assumpcao T.C.F."/>
            <person name="Ma D."/>
            <person name="Vicente E.C."/>
            <person name="Ribeiro J.M.C."/>
        </authorList>
    </citation>
    <scope>NUCLEOTIDE SEQUENCE</scope>
    <source>
        <tissue evidence="1">Salivary gland</tissue>
    </source>
</reference>
<dbReference type="EMBL" id="GABZ01003100">
    <property type="protein sequence ID" value="JAA50425.1"/>
    <property type="molecule type" value="mRNA"/>
</dbReference>
<feature type="non-terminal residue" evidence="1">
    <location>
        <position position="1"/>
    </location>
</feature>
<accession>K9IQ55</accession>
<evidence type="ECO:0000313" key="1">
    <source>
        <dbReference type="EMBL" id="JAA50425.1"/>
    </source>
</evidence>